<feature type="transmembrane region" description="Helical" evidence="7">
    <location>
        <begin position="68"/>
        <end position="86"/>
    </location>
</feature>
<comment type="caution">
    <text evidence="9">The sequence shown here is derived from an EMBL/GenBank/DDBJ whole genome shotgun (WGS) entry which is preliminary data.</text>
</comment>
<dbReference type="PANTHER" id="PTHR10464:SF4">
    <property type="entry name" value="UREA TRANSPORTER"/>
    <property type="match status" value="1"/>
</dbReference>
<feature type="transmembrane region" description="Helical" evidence="7">
    <location>
        <begin position="26"/>
        <end position="56"/>
    </location>
</feature>
<evidence type="ECO:0000256" key="6">
    <source>
        <dbReference type="ARBA" id="ARBA00023136"/>
    </source>
</evidence>
<dbReference type="InterPro" id="IPR011055">
    <property type="entry name" value="Dup_hybrid_motif"/>
</dbReference>
<sequence length="701" mass="77861">MKTPMKAYLNAIANSYGEVLFISRPWVGVVFLGLSFLYPNMALMGLVAVLASYLFARAIGLKKGFLDSGFYTYNPLLVGFAIGRVFELGLLSLFFTLIASVVTFALTIALNHFFTHLFKLPILSLPFVISGSLVFLAARKYSGLFVGYLYPTRTPVWELGLPFWLEGYFKSLGAIFFMPQVMVGMILALTIFLVSRIWFLLSLAGYFSGSLVTGLMTGSMQLSFADYNHFNFILIAMSLGGVFLIPSPKSYLLALVAVAVSTLFVDAVELIWASFGIPAFPLPFVLVTLLFLYILTLLEFPLIPSVIKESPERTLDLHLTQRRRFPNLGPMVELPFSGQWKVWQGFDGPWTHQGIWAQAYDFVVTDSRGETFQGAGDRLTDYYAYKKPVLAPVTGRVVALDQSRPDTPIGSPEPPGSWGNYLVIKTEEGFFVELSHLAQNSIKVKAGDWVMAGYLIAQCGNSGYSPEPHIHLQVQIDANIGSPTRPFCLGNYRTQGTYFHQGRPATGDQLESLIKSRTLTRKTAFSLDRSFTYLAKSRGKSEEVTWVVEMNEDGSSALVSKRGKLYFGKQQNVFFVYSVEGTDPYLKALYQALPRLPLVEGDQLVFEDHLDLEAFFAPLAKGLLLLASSFFGPLAEVKGRYRFDGPGLVKGQVKSGWGGWAMDTYVKLDQQLGFLVIEAGAIRLELIESKLISQKFQTKGS</sequence>
<dbReference type="Gene3D" id="1.10.3430.10">
    <property type="entry name" value="Ammonium transporter AmtB like domains"/>
    <property type="match status" value="1"/>
</dbReference>
<keyword evidence="4 7" id="KW-0812">Transmembrane</keyword>
<gene>
    <name evidence="9" type="ORF">A2527_03670</name>
</gene>
<dbReference type="PANTHER" id="PTHR10464">
    <property type="entry name" value="UREA TRANSPORTER"/>
    <property type="match status" value="1"/>
</dbReference>
<evidence type="ECO:0000259" key="8">
    <source>
        <dbReference type="Pfam" id="PF01551"/>
    </source>
</evidence>
<evidence type="ECO:0000256" key="4">
    <source>
        <dbReference type="ARBA" id="ARBA00022692"/>
    </source>
</evidence>
<keyword evidence="5 7" id="KW-1133">Transmembrane helix</keyword>
<comment type="similarity">
    <text evidence="2">Belongs to the urea transporter family.</text>
</comment>
<dbReference type="Pfam" id="PF03253">
    <property type="entry name" value="UT"/>
    <property type="match status" value="1"/>
</dbReference>
<accession>A0A1F6GEX9</accession>
<dbReference type="InterPro" id="IPR004937">
    <property type="entry name" value="Urea_transporter"/>
</dbReference>
<name>A0A1F6GEX9_9PROT</name>
<evidence type="ECO:0000256" key="7">
    <source>
        <dbReference type="SAM" id="Phobius"/>
    </source>
</evidence>
<evidence type="ECO:0000313" key="10">
    <source>
        <dbReference type="Proteomes" id="UP000178449"/>
    </source>
</evidence>
<evidence type="ECO:0000256" key="5">
    <source>
        <dbReference type="ARBA" id="ARBA00022989"/>
    </source>
</evidence>
<evidence type="ECO:0000256" key="1">
    <source>
        <dbReference type="ARBA" id="ARBA00004651"/>
    </source>
</evidence>
<dbReference type="CDD" id="cd12797">
    <property type="entry name" value="M23_peptidase"/>
    <property type="match status" value="1"/>
</dbReference>
<evidence type="ECO:0000256" key="3">
    <source>
        <dbReference type="ARBA" id="ARBA00022475"/>
    </source>
</evidence>
<dbReference type="InterPro" id="IPR016047">
    <property type="entry name" value="M23ase_b-sheet_dom"/>
</dbReference>
<protein>
    <recommendedName>
        <fullName evidence="8">M23ase beta-sheet core domain-containing protein</fullName>
    </recommendedName>
</protein>
<dbReference type="SUPFAM" id="SSF51261">
    <property type="entry name" value="Duplicated hybrid motif"/>
    <property type="match status" value="1"/>
</dbReference>
<keyword evidence="6 7" id="KW-0472">Membrane</keyword>
<dbReference type="STRING" id="1817772.A2527_03670"/>
<dbReference type="Proteomes" id="UP000178449">
    <property type="component" value="Unassembled WGS sequence"/>
</dbReference>
<dbReference type="EMBL" id="MFNE01000010">
    <property type="protein sequence ID" value="OGG96665.1"/>
    <property type="molecule type" value="Genomic_DNA"/>
</dbReference>
<dbReference type="AlphaFoldDB" id="A0A1F6GEX9"/>
<feature type="transmembrane region" description="Helical" evidence="7">
    <location>
        <begin position="281"/>
        <end position="303"/>
    </location>
</feature>
<dbReference type="InterPro" id="IPR029020">
    <property type="entry name" value="Ammonium/urea_transptr"/>
</dbReference>
<dbReference type="Pfam" id="PF01551">
    <property type="entry name" value="Peptidase_M23"/>
    <property type="match status" value="1"/>
</dbReference>
<evidence type="ECO:0000313" key="9">
    <source>
        <dbReference type="EMBL" id="OGG96665.1"/>
    </source>
</evidence>
<organism evidence="9 10">
    <name type="scientific">Candidatus Lambdaproteobacteria bacterium RIFOXYD2_FULL_50_16</name>
    <dbReference type="NCBI Taxonomy" id="1817772"/>
    <lineage>
        <taxon>Bacteria</taxon>
        <taxon>Pseudomonadati</taxon>
        <taxon>Pseudomonadota</taxon>
        <taxon>Candidatus Lambdaproteobacteria</taxon>
    </lineage>
</organism>
<keyword evidence="3" id="KW-1003">Cell membrane</keyword>
<comment type="subcellular location">
    <subcellularLocation>
        <location evidence="1">Cell membrane</location>
        <topology evidence="1">Multi-pass membrane protein</topology>
    </subcellularLocation>
</comment>
<reference evidence="9 10" key="1">
    <citation type="journal article" date="2016" name="Nat. Commun.">
        <title>Thousands of microbial genomes shed light on interconnected biogeochemical processes in an aquifer system.</title>
        <authorList>
            <person name="Anantharaman K."/>
            <person name="Brown C.T."/>
            <person name="Hug L.A."/>
            <person name="Sharon I."/>
            <person name="Castelle C.J."/>
            <person name="Probst A.J."/>
            <person name="Thomas B.C."/>
            <person name="Singh A."/>
            <person name="Wilkins M.J."/>
            <person name="Karaoz U."/>
            <person name="Brodie E.L."/>
            <person name="Williams K.H."/>
            <person name="Hubbard S.S."/>
            <person name="Banfield J.F."/>
        </authorList>
    </citation>
    <scope>NUCLEOTIDE SEQUENCE [LARGE SCALE GENOMIC DNA]</scope>
</reference>
<feature type="transmembrane region" description="Helical" evidence="7">
    <location>
        <begin position="92"/>
        <end position="113"/>
    </location>
</feature>
<dbReference type="GO" id="GO:0015204">
    <property type="term" value="F:urea transmembrane transporter activity"/>
    <property type="evidence" value="ECO:0007669"/>
    <property type="project" value="InterPro"/>
</dbReference>
<feature type="domain" description="M23ase beta-sheet core" evidence="8">
    <location>
        <begin position="385"/>
        <end position="477"/>
    </location>
</feature>
<dbReference type="Gene3D" id="2.70.70.10">
    <property type="entry name" value="Glucose Permease (Domain IIA)"/>
    <property type="match status" value="1"/>
</dbReference>
<dbReference type="GO" id="GO:0005886">
    <property type="term" value="C:plasma membrane"/>
    <property type="evidence" value="ECO:0007669"/>
    <property type="project" value="UniProtKB-SubCell"/>
</dbReference>
<evidence type="ECO:0000256" key="2">
    <source>
        <dbReference type="ARBA" id="ARBA00005914"/>
    </source>
</evidence>
<proteinExistence type="inferred from homology"/>
<feature type="transmembrane region" description="Helical" evidence="7">
    <location>
        <begin position="120"/>
        <end position="139"/>
    </location>
</feature>